<reference evidence="1 2" key="1">
    <citation type="submission" date="2018-06" db="EMBL/GenBank/DDBJ databases">
        <title>Genomic Encyclopedia of Archaeal and Bacterial Type Strains, Phase II (KMG-II): from individual species to whole genera.</title>
        <authorList>
            <person name="Goeker M."/>
        </authorList>
    </citation>
    <scope>NUCLEOTIDE SEQUENCE [LARGE SCALE GENOMIC DNA]</scope>
    <source>
        <strain evidence="1 2">DSM 12408</strain>
    </source>
</reference>
<gene>
    <name evidence="1" type="ORF">LX77_02064</name>
</gene>
<name>A0A1A7R3U2_9FLAO</name>
<evidence type="ECO:0000313" key="1">
    <source>
        <dbReference type="EMBL" id="RAJ24510.1"/>
    </source>
</evidence>
<sequence>MEKVVFTAAMIFVGLSTHATSFVMNQLDEIAIAVQEEYKEIKTSELPKAVTDALASDFVTATLDKAYVNAKQEYKLDITVQEVTSNVYADKVYADKDGNWIVKEKEYGNWIVKE</sequence>
<accession>A0A1A7R3U2</accession>
<dbReference type="STRING" id="49280.A9996_06265"/>
<dbReference type="OrthoDB" id="1099258at2"/>
<comment type="caution">
    <text evidence="1">The sequence shown here is derived from an EMBL/GenBank/DDBJ whole genome shotgun (WGS) entry which is preliminary data.</text>
</comment>
<evidence type="ECO:0000313" key="2">
    <source>
        <dbReference type="Proteomes" id="UP000248987"/>
    </source>
</evidence>
<proteinExistence type="predicted"/>
<dbReference type="RefSeq" id="WP_066432349.1">
    <property type="nucleotide sequence ID" value="NZ_LZRN01000009.1"/>
</dbReference>
<dbReference type="SUPFAM" id="SSF160574">
    <property type="entry name" value="BT0923-like"/>
    <property type="match status" value="1"/>
</dbReference>
<keyword evidence="2" id="KW-1185">Reference proteome</keyword>
<dbReference type="EMBL" id="QLLQ01000006">
    <property type="protein sequence ID" value="RAJ24510.1"/>
    <property type="molecule type" value="Genomic_DNA"/>
</dbReference>
<organism evidence="1 2">
    <name type="scientific">Gelidibacter algens</name>
    <dbReference type="NCBI Taxonomy" id="49280"/>
    <lineage>
        <taxon>Bacteria</taxon>
        <taxon>Pseudomonadati</taxon>
        <taxon>Bacteroidota</taxon>
        <taxon>Flavobacteriia</taxon>
        <taxon>Flavobacteriales</taxon>
        <taxon>Flavobacteriaceae</taxon>
        <taxon>Gelidibacter</taxon>
    </lineage>
</organism>
<dbReference type="AlphaFoldDB" id="A0A1A7R3U2"/>
<dbReference type="Proteomes" id="UP000248987">
    <property type="component" value="Unassembled WGS sequence"/>
</dbReference>
<protein>
    <submittedName>
        <fullName evidence="1">Uncharacterized protein</fullName>
    </submittedName>
</protein>